<reference evidence="3" key="4">
    <citation type="submission" date="2016-05" db="EMBL/GenBank/DDBJ databases">
        <title>Reannotation of Yersinia pestis strain 91001 based on omics data.</title>
        <authorList>
            <person name="Yiqing M."/>
        </authorList>
    </citation>
    <scope>NUCLEOTIDE SEQUENCE</scope>
    <source>
        <strain evidence="3">91001</strain>
    </source>
</reference>
<dbReference type="Proteomes" id="UP000002490">
    <property type="component" value="Chromosome"/>
</dbReference>
<dbReference type="KEGG" id="ypk:y1494"/>
<dbReference type="HOGENOM" id="CLU_2866903_0_0_6"/>
<evidence type="ECO:0000313" key="2">
    <source>
        <dbReference type="EMBL" id="AAM85065.1"/>
    </source>
</evidence>
<reference evidence="2 5" key="1">
    <citation type="journal article" date="2002" name="J. Bacteriol.">
        <title>Genome sequence of Yersinia pestis KIM.</title>
        <authorList>
            <person name="Deng W."/>
            <person name="Burland V."/>
            <person name="Plunkett G.III."/>
            <person name="Boutin A."/>
            <person name="Mayhew G.F."/>
            <person name="Liss P."/>
            <person name="Perna N.T."/>
            <person name="Rose D.J."/>
            <person name="Mau B."/>
            <person name="Zhou S."/>
            <person name="Schwartz D.C."/>
            <person name="Fetherston J.D."/>
            <person name="Lindler L.E."/>
            <person name="Brubaker R.R."/>
            <person name="Plana G.V."/>
            <person name="Straley S.C."/>
            <person name="McDonough K.A."/>
            <person name="Nilles M.L."/>
            <person name="Matson J.S."/>
            <person name="Blattner F.R."/>
            <person name="Perry R.D."/>
        </authorList>
    </citation>
    <scope>NUCLEOTIDE SEQUENCE [LARGE SCALE GENOMIC DNA]</scope>
    <source>
        <strain evidence="2">KIM</strain>
        <strain evidence="5">KIM10+ / Biovar Mediaevalis</strain>
    </source>
</reference>
<evidence type="ECO:0000256" key="1">
    <source>
        <dbReference type="SAM" id="MobiDB-lite"/>
    </source>
</evidence>
<dbReference type="EMBL" id="AE009952">
    <property type="protein sequence ID" value="AAM85065.1"/>
    <property type="molecule type" value="Genomic_DNA"/>
</dbReference>
<name>Q8CLF4_YERPE</name>
<reference evidence="4" key="3">
    <citation type="journal article" date="2004" name="DNA Res.">
        <title>Complete genome sequence of Yersinia pestis strain 91001, an isolate avirulent to humans.</title>
        <authorList>
            <person name="Song Y."/>
            <person name="Tong Z."/>
            <person name="Wang J."/>
            <person name="Wang L."/>
            <person name="Guo Z."/>
            <person name="Han Y."/>
            <person name="Zhang J."/>
            <person name="Pei D."/>
            <person name="Zhou D."/>
            <person name="Qin H."/>
            <person name="Pang X."/>
            <person name="Han Y."/>
            <person name="Zhai J."/>
            <person name="Li M."/>
            <person name="Cui B."/>
            <person name="Qi Z."/>
            <person name="Jin L."/>
            <person name="Dai R."/>
            <person name="Chen F."/>
            <person name="Li S."/>
            <person name="Ye C."/>
            <person name="Du Z."/>
            <person name="Lin W."/>
            <person name="Wang J."/>
            <person name="Yu J."/>
            <person name="Yang H."/>
            <person name="Wang J."/>
            <person name="Huang P."/>
            <person name="Yang R."/>
        </authorList>
    </citation>
    <scope>NUCLEOTIDE SEQUENCE [LARGE SCALE GENOMIC DNA]</scope>
    <source>
        <strain evidence="4">91001 / Biovar Mediaevalis</strain>
    </source>
</reference>
<accession>Q74SJ1</accession>
<sequence>MSAEELQKQQQLIETQIAVLRAEIAKIQADDADKTKESDNNAVSAPTGDGVNRPSAQNQINVYI</sequence>
<accession>Q8CLF4</accession>
<organism evidence="2 5">
    <name type="scientific">Yersinia pestis</name>
    <dbReference type="NCBI Taxonomy" id="632"/>
    <lineage>
        <taxon>Bacteria</taxon>
        <taxon>Pseudomonadati</taxon>
        <taxon>Pseudomonadota</taxon>
        <taxon>Gammaproteobacteria</taxon>
        <taxon>Enterobacterales</taxon>
        <taxon>Yersiniaceae</taxon>
        <taxon>Yersinia</taxon>
    </lineage>
</organism>
<evidence type="ECO:0000313" key="5">
    <source>
        <dbReference type="Proteomes" id="UP000002490"/>
    </source>
</evidence>
<dbReference type="Pfam" id="PF14282">
    <property type="entry name" value="FlxA"/>
    <property type="match status" value="1"/>
</dbReference>
<dbReference type="InterPro" id="IPR025577">
    <property type="entry name" value="FlxA"/>
</dbReference>
<proteinExistence type="predicted"/>
<gene>
    <name evidence="2" type="ordered locus">y1494</name>
    <name evidence="3" type="ordered locus">YP_2612</name>
</gene>
<dbReference type="KEGG" id="ypm:YP_2612"/>
<dbReference type="Proteomes" id="UP000001019">
    <property type="component" value="Chromosome"/>
</dbReference>
<reference evidence="3" key="2">
    <citation type="submission" date="2003-04" db="EMBL/GenBank/DDBJ databases">
        <authorList>
            <person name="Song Y."/>
            <person name="Tong Z."/>
            <person name="Wang L."/>
            <person name="Han Y."/>
            <person name="Zhang J."/>
            <person name="Pei D."/>
            <person name="Wang J."/>
            <person name="Zhou D."/>
            <person name="Han Y."/>
            <person name="Pang X."/>
            <person name="Zhai J."/>
            <person name="Chen F."/>
            <person name="Qin H."/>
            <person name="Wang J."/>
            <person name="Li S."/>
            <person name="Guo Z."/>
            <person name="Ye C."/>
            <person name="Du Z."/>
            <person name="Lin W."/>
            <person name="Wang J."/>
            <person name="Yu J."/>
            <person name="Yang H."/>
            <person name="Wang J."/>
            <person name="Huang P."/>
            <person name="Yang R."/>
        </authorList>
    </citation>
    <scope>NUCLEOTIDE SEQUENCE</scope>
    <source>
        <strain evidence="3">91001</strain>
    </source>
</reference>
<evidence type="ECO:0008006" key="6">
    <source>
        <dbReference type="Google" id="ProtNLM"/>
    </source>
</evidence>
<dbReference type="DNASU" id="1146441"/>
<feature type="region of interest" description="Disordered" evidence="1">
    <location>
        <begin position="28"/>
        <end position="64"/>
    </location>
</feature>
<dbReference type="AlphaFoldDB" id="Q8CLF4"/>
<feature type="compositionally biased region" description="Basic and acidic residues" evidence="1">
    <location>
        <begin position="28"/>
        <end position="39"/>
    </location>
</feature>
<dbReference type="EMBL" id="AE017042">
    <property type="protein sequence ID" value="AAS62805.1"/>
    <property type="molecule type" value="Genomic_DNA"/>
</dbReference>
<feature type="compositionally biased region" description="Polar residues" evidence="1">
    <location>
        <begin position="54"/>
        <end position="64"/>
    </location>
</feature>
<evidence type="ECO:0000313" key="4">
    <source>
        <dbReference type="Proteomes" id="UP000001019"/>
    </source>
</evidence>
<protein>
    <recommendedName>
        <fullName evidence="6">FlxA-like family protein</fullName>
    </recommendedName>
</protein>
<dbReference type="EnsemblBacteria" id="AAS62805">
    <property type="protein sequence ID" value="AAS62805"/>
    <property type="gene ID" value="YP_2612"/>
</dbReference>
<evidence type="ECO:0000313" key="3">
    <source>
        <dbReference type="EMBL" id="AAS62805.1"/>
    </source>
</evidence>